<evidence type="ECO:0000313" key="5">
    <source>
        <dbReference type="Proteomes" id="UP000053660"/>
    </source>
</evidence>
<protein>
    <recommendedName>
        <fullName evidence="3">SXP/RAL-2 family protein Ani s 5-like cation-binding domain-containing protein</fullName>
    </recommendedName>
</protein>
<dbReference type="EMBL" id="KN580792">
    <property type="protein sequence ID" value="KHJ82270.1"/>
    <property type="molecule type" value="Genomic_DNA"/>
</dbReference>
<name>A0A0B1SGF3_OESDE</name>
<dbReference type="InterPro" id="IPR003677">
    <property type="entry name" value="ANIS5_cation-bd"/>
</dbReference>
<feature type="coiled-coil region" evidence="1">
    <location>
        <begin position="73"/>
        <end position="125"/>
    </location>
</feature>
<dbReference type="PANTHER" id="PTHR21593">
    <property type="entry name" value="PRION-LIKE- Q/N-RICH -DOMAIN-BEARING PROTEIN PROTEIN"/>
    <property type="match status" value="1"/>
</dbReference>
<dbReference type="Pfam" id="PF02520">
    <property type="entry name" value="ANIS5_cation-bd"/>
    <property type="match status" value="1"/>
</dbReference>
<evidence type="ECO:0000313" key="4">
    <source>
        <dbReference type="EMBL" id="KHJ82270.1"/>
    </source>
</evidence>
<evidence type="ECO:0000259" key="3">
    <source>
        <dbReference type="Pfam" id="PF02520"/>
    </source>
</evidence>
<keyword evidence="2" id="KW-0732">Signal</keyword>
<dbReference type="InterPro" id="IPR052823">
    <property type="entry name" value="SXP/RAL-2_related"/>
</dbReference>
<gene>
    <name evidence="4" type="ORF">OESDEN_18038</name>
</gene>
<feature type="domain" description="SXP/RAL-2 family protein Ani s 5-like cation-binding" evidence="3">
    <location>
        <begin position="44"/>
        <end position="147"/>
    </location>
</feature>
<organism evidence="4 5">
    <name type="scientific">Oesophagostomum dentatum</name>
    <name type="common">Nodular worm</name>
    <dbReference type="NCBI Taxonomy" id="61180"/>
    <lineage>
        <taxon>Eukaryota</taxon>
        <taxon>Metazoa</taxon>
        <taxon>Ecdysozoa</taxon>
        <taxon>Nematoda</taxon>
        <taxon>Chromadorea</taxon>
        <taxon>Rhabditida</taxon>
        <taxon>Rhabditina</taxon>
        <taxon>Rhabditomorpha</taxon>
        <taxon>Strongyloidea</taxon>
        <taxon>Strongylidae</taxon>
        <taxon>Oesophagostomum</taxon>
    </lineage>
</organism>
<proteinExistence type="predicted"/>
<feature type="chain" id="PRO_5002061551" description="SXP/RAL-2 family protein Ani s 5-like cation-binding domain-containing protein" evidence="2">
    <location>
        <begin position="18"/>
        <end position="175"/>
    </location>
</feature>
<keyword evidence="1" id="KW-0175">Coiled coil</keyword>
<accession>A0A0B1SGF3</accession>
<keyword evidence="5" id="KW-1185">Reference proteome</keyword>
<dbReference type="AlphaFoldDB" id="A0A0B1SGF3"/>
<dbReference type="PANTHER" id="PTHR21593:SF36">
    <property type="entry name" value="DUF148 DOMAIN-CONTAINING PROTEIN-RELATED"/>
    <property type="match status" value="1"/>
</dbReference>
<evidence type="ECO:0000256" key="2">
    <source>
        <dbReference type="SAM" id="SignalP"/>
    </source>
</evidence>
<feature type="signal peptide" evidence="2">
    <location>
        <begin position="1"/>
        <end position="17"/>
    </location>
</feature>
<dbReference type="OrthoDB" id="5845888at2759"/>
<evidence type="ECO:0000256" key="1">
    <source>
        <dbReference type="SAM" id="Coils"/>
    </source>
</evidence>
<reference evidence="4 5" key="1">
    <citation type="submission" date="2014-03" db="EMBL/GenBank/DDBJ databases">
        <title>Draft genome of the hookworm Oesophagostomum dentatum.</title>
        <authorList>
            <person name="Mitreva M."/>
        </authorList>
    </citation>
    <scope>NUCLEOTIDE SEQUENCE [LARGE SCALE GENOMIC DNA]</scope>
    <source>
        <strain evidence="4 5">OD-Hann</strain>
    </source>
</reference>
<sequence length="175" mass="20772">MIKLIFALGFVCVLCDARRSIDPGFVKSRYETYLPEFLKKASPEARKEYYNIRTQPNNTIAQEKEKILAWAKKNKVEDEYKKREDAFKKFDEERNKNVLALISKLSSANSEYVKITENLQQTRSERFRKLREFMKKYPKEYRLITDLRALASAEAEMKEQRLRKGMNVLTKSKKN</sequence>
<dbReference type="Proteomes" id="UP000053660">
    <property type="component" value="Unassembled WGS sequence"/>
</dbReference>